<evidence type="ECO:0000256" key="2">
    <source>
        <dbReference type="ARBA" id="ARBA00022448"/>
    </source>
</evidence>
<reference evidence="8 9" key="1">
    <citation type="submission" date="2016-08" db="EMBL/GenBank/DDBJ databases">
        <authorList>
            <person name="Seilhamer J.J."/>
        </authorList>
    </citation>
    <scope>NUCLEOTIDE SEQUENCE [LARGE SCALE GENOMIC DNA]</scope>
    <source>
        <strain evidence="8 9">PH27A</strain>
    </source>
</reference>
<feature type="transmembrane region" description="Helical" evidence="6">
    <location>
        <begin position="235"/>
        <end position="268"/>
    </location>
</feature>
<evidence type="ECO:0000256" key="1">
    <source>
        <dbReference type="ARBA" id="ARBA00004141"/>
    </source>
</evidence>
<proteinExistence type="predicted"/>
<evidence type="ECO:0000313" key="8">
    <source>
        <dbReference type="EMBL" id="ODC02197.1"/>
    </source>
</evidence>
<dbReference type="Proteomes" id="UP000094291">
    <property type="component" value="Unassembled WGS sequence"/>
</dbReference>
<gene>
    <name evidence="8" type="ORF">BFW38_00185</name>
</gene>
<dbReference type="NCBIfam" id="TIGR00784">
    <property type="entry name" value="citMHS"/>
    <property type="match status" value="1"/>
</dbReference>
<evidence type="ECO:0000256" key="5">
    <source>
        <dbReference type="ARBA" id="ARBA00023136"/>
    </source>
</evidence>
<dbReference type="GO" id="GO:0015128">
    <property type="term" value="F:gluconate transmembrane transporter activity"/>
    <property type="evidence" value="ECO:0007669"/>
    <property type="project" value="InterPro"/>
</dbReference>
<dbReference type="Pfam" id="PF03600">
    <property type="entry name" value="CitMHS"/>
    <property type="match status" value="1"/>
</dbReference>
<keyword evidence="9" id="KW-1185">Reference proteome</keyword>
<evidence type="ECO:0000256" key="4">
    <source>
        <dbReference type="ARBA" id="ARBA00022989"/>
    </source>
</evidence>
<feature type="transmembrane region" description="Helical" evidence="6">
    <location>
        <begin position="97"/>
        <end position="126"/>
    </location>
</feature>
<feature type="transmembrane region" description="Helical" evidence="6">
    <location>
        <begin position="26"/>
        <end position="43"/>
    </location>
</feature>
<evidence type="ECO:0000256" key="3">
    <source>
        <dbReference type="ARBA" id="ARBA00022692"/>
    </source>
</evidence>
<name>A0A1E2V5D6_9GAMM</name>
<dbReference type="InterPro" id="IPR003474">
    <property type="entry name" value="Glcn_transporter"/>
</dbReference>
<dbReference type="AlphaFoldDB" id="A0A1E2V5D6"/>
<dbReference type="InterPro" id="IPR014738">
    <property type="entry name" value="Citrate_transporter"/>
</dbReference>
<feature type="transmembrane region" description="Helical" evidence="6">
    <location>
        <begin position="138"/>
        <end position="157"/>
    </location>
</feature>
<accession>A0A1E2V5D6</accession>
<keyword evidence="3 6" id="KW-0812">Transmembrane</keyword>
<keyword evidence="4 6" id="KW-1133">Transmembrane helix</keyword>
<feature type="transmembrane region" description="Helical" evidence="6">
    <location>
        <begin position="323"/>
        <end position="342"/>
    </location>
</feature>
<feature type="transmembrane region" description="Helical" evidence="6">
    <location>
        <begin position="280"/>
        <end position="302"/>
    </location>
</feature>
<feature type="domain" description="Citrate transporter-like" evidence="7">
    <location>
        <begin position="14"/>
        <end position="376"/>
    </location>
</feature>
<evidence type="ECO:0000313" key="9">
    <source>
        <dbReference type="Proteomes" id="UP000094291"/>
    </source>
</evidence>
<feature type="transmembrane region" description="Helical" evidence="6">
    <location>
        <begin position="177"/>
        <end position="195"/>
    </location>
</feature>
<dbReference type="GO" id="GO:0005886">
    <property type="term" value="C:plasma membrane"/>
    <property type="evidence" value="ECO:0007669"/>
    <property type="project" value="TreeGrafter"/>
</dbReference>
<feature type="transmembrane region" description="Helical" evidence="6">
    <location>
        <begin position="55"/>
        <end position="73"/>
    </location>
</feature>
<dbReference type="PANTHER" id="PTHR30354">
    <property type="entry name" value="GNT FAMILY GLUCONATE TRANSPORTER"/>
    <property type="match status" value="1"/>
</dbReference>
<evidence type="ECO:0000256" key="6">
    <source>
        <dbReference type="SAM" id="Phobius"/>
    </source>
</evidence>
<comment type="subcellular location">
    <subcellularLocation>
        <location evidence="1">Membrane</location>
        <topology evidence="1">Multi-pass membrane protein</topology>
    </subcellularLocation>
</comment>
<comment type="caution">
    <text evidence="8">The sequence shown here is derived from an EMBL/GenBank/DDBJ whole genome shotgun (WGS) entry which is preliminary data.</text>
</comment>
<feature type="transmembrane region" description="Helical" evidence="6">
    <location>
        <begin position="410"/>
        <end position="430"/>
    </location>
</feature>
<feature type="transmembrane region" description="Helical" evidence="6">
    <location>
        <begin position="384"/>
        <end position="403"/>
    </location>
</feature>
<dbReference type="PANTHER" id="PTHR30354:SF26">
    <property type="entry name" value="TRANSPORTER, PUTATIVE-RELATED"/>
    <property type="match status" value="1"/>
</dbReference>
<dbReference type="InterPro" id="IPR004680">
    <property type="entry name" value="Cit_transptr-like_dom"/>
</dbReference>
<keyword evidence="5 6" id="KW-0472">Membrane</keyword>
<dbReference type="EMBL" id="MDTQ01000001">
    <property type="protein sequence ID" value="ODC02197.1"/>
    <property type="molecule type" value="Genomic_DNA"/>
</dbReference>
<dbReference type="STRING" id="197479.BFW38_00185"/>
<dbReference type="RefSeq" id="WP_068996581.1">
    <property type="nucleotide sequence ID" value="NZ_MDTQ01000001.1"/>
</dbReference>
<protein>
    <submittedName>
        <fullName evidence="8">Citrate transporter</fullName>
    </submittedName>
</protein>
<organism evidence="8 9">
    <name type="scientific">Terasakiispira papahanaumokuakeensis</name>
    <dbReference type="NCBI Taxonomy" id="197479"/>
    <lineage>
        <taxon>Bacteria</taxon>
        <taxon>Pseudomonadati</taxon>
        <taxon>Pseudomonadota</taxon>
        <taxon>Gammaproteobacteria</taxon>
        <taxon>Oceanospirillales</taxon>
        <taxon>Terasakiispira</taxon>
    </lineage>
</organism>
<dbReference type="GO" id="GO:0015137">
    <property type="term" value="F:citrate transmembrane transporter activity"/>
    <property type="evidence" value="ECO:0007669"/>
    <property type="project" value="InterPro"/>
</dbReference>
<dbReference type="OrthoDB" id="5329450at2"/>
<keyword evidence="2" id="KW-0813">Transport</keyword>
<evidence type="ECO:0000259" key="7">
    <source>
        <dbReference type="Pfam" id="PF03600"/>
    </source>
</evidence>
<sequence>MLAFLGLMTIVTLLVAIMSKRLSAMVALITIPIVAALLGGFGLETADFALAGIKNIAPVVGMFVFAILFFGIVKDAGLMDPIIDGILKMVGHKPARIVLGTAVLASLMHLDGSGATTFLITIPPMLGLYERLNMDKRILAAVVAAAAGVANALPWGGPTIRAAASLDIPVMDIFTPVISAQIAGLLFVYALAWWLGHREAVRLGLTEQLSTQHHQHWLSDDERALRKPGRIGLNALLVVAVLGTMVAGLLAPVICFMLGTVLALLINYPSVEAQRERVDAHARAALMMASILLAAGVFTGIMKQSGMLSAMANTMAAHIPADMATHFPFVLGLLAMPMSLLFDPDSFYFGILPVLAEAGSGLGVPPVQMAQAAIMGQMTTGFPVSPLTPATFLLIGLVGVDLADHQRFTIPILFAASVIMTLTCVVTGVFPL</sequence>